<dbReference type="NCBIfam" id="TIGR00651">
    <property type="entry name" value="pta"/>
    <property type="match status" value="1"/>
</dbReference>
<dbReference type="Proteomes" id="UP000094609">
    <property type="component" value="Chromosome"/>
</dbReference>
<dbReference type="InterPro" id="IPR028979">
    <property type="entry name" value="Ser_kin/Pase_Hpr-like_N_sf"/>
</dbReference>
<evidence type="ECO:0000259" key="15">
    <source>
        <dbReference type="Pfam" id="PF07085"/>
    </source>
</evidence>
<dbReference type="Pfam" id="PF07085">
    <property type="entry name" value="DRTGG"/>
    <property type="match status" value="1"/>
</dbReference>
<dbReference type="STRING" id="1193502.SHALO_1453"/>
<comment type="catalytic activity">
    <reaction evidence="12">
        <text>acetyl-CoA + phosphate = acetyl phosphate + CoA</text>
        <dbReference type="Rhea" id="RHEA:19521"/>
        <dbReference type="ChEBI" id="CHEBI:22191"/>
        <dbReference type="ChEBI" id="CHEBI:43474"/>
        <dbReference type="ChEBI" id="CHEBI:57287"/>
        <dbReference type="ChEBI" id="CHEBI:57288"/>
        <dbReference type="EC" id="2.3.1.8"/>
    </reaction>
</comment>
<dbReference type="EMBL" id="CP017111">
    <property type="protein sequence ID" value="AOO65228.1"/>
    <property type="molecule type" value="Genomic_DNA"/>
</dbReference>
<feature type="domain" description="DRTGG" evidence="15">
    <location>
        <begin position="214"/>
        <end position="327"/>
    </location>
</feature>
<dbReference type="PIRSF" id="PIRSF006107">
    <property type="entry name" value="PhpActrans_proteobac"/>
    <property type="match status" value="1"/>
</dbReference>
<feature type="domain" description="Phosphate acetyl/butaryl transferase" evidence="14">
    <location>
        <begin position="374"/>
        <end position="691"/>
    </location>
</feature>
<dbReference type="AlphaFoldDB" id="A0A1D7TJN1"/>
<dbReference type="InterPro" id="IPR016475">
    <property type="entry name" value="P-Actrans_bac"/>
</dbReference>
<dbReference type="InterPro" id="IPR042113">
    <property type="entry name" value="P_AcTrfase_dom1"/>
</dbReference>
<keyword evidence="17" id="KW-1185">Reference proteome</keyword>
<dbReference type="KEGG" id="shal:SHALO_1453"/>
<evidence type="ECO:0000256" key="3">
    <source>
        <dbReference type="ARBA" id="ARBA00008756"/>
    </source>
</evidence>
<accession>A0A1D7TJN1</accession>
<evidence type="ECO:0000256" key="11">
    <source>
        <dbReference type="ARBA" id="ARBA00031108"/>
    </source>
</evidence>
<name>A0A1D7TJN1_9BACT</name>
<dbReference type="InterPro" id="IPR042112">
    <property type="entry name" value="P_AcTrfase_dom2"/>
</dbReference>
<protein>
    <recommendedName>
        <fullName evidence="7 12">Phosphate acetyltransferase</fullName>
        <ecNumber evidence="6 12">2.3.1.8</ecNumber>
    </recommendedName>
    <alternativeName>
        <fullName evidence="11 12">Phosphotransacetylase</fullName>
    </alternativeName>
</protein>
<evidence type="ECO:0000256" key="6">
    <source>
        <dbReference type="ARBA" id="ARBA00012707"/>
    </source>
</evidence>
<dbReference type="InterPro" id="IPR027417">
    <property type="entry name" value="P-loop_NTPase"/>
</dbReference>
<dbReference type="GO" id="GO:0006085">
    <property type="term" value="P:acetyl-CoA biosynthetic process"/>
    <property type="evidence" value="ECO:0007669"/>
    <property type="project" value="UniProtKB-UniPathway"/>
</dbReference>
<dbReference type="Gene3D" id="3.40.50.10950">
    <property type="match status" value="1"/>
</dbReference>
<proteinExistence type="inferred from homology"/>
<dbReference type="UniPathway" id="UPA00340">
    <property type="reaction ID" value="UER00459"/>
</dbReference>
<dbReference type="NCBIfam" id="NF004167">
    <property type="entry name" value="PRK05632.1"/>
    <property type="match status" value="1"/>
</dbReference>
<dbReference type="InterPro" id="IPR002505">
    <property type="entry name" value="PTA_PTB"/>
</dbReference>
<comment type="function">
    <text evidence="12">Involved in acetate metabolism.</text>
</comment>
<dbReference type="GO" id="GO:0005737">
    <property type="term" value="C:cytoplasm"/>
    <property type="evidence" value="ECO:0007669"/>
    <property type="project" value="UniProtKB-SubCell"/>
</dbReference>
<organism evidence="16 17">
    <name type="scientific">Sulfurospirillum halorespirans DSM 13726</name>
    <dbReference type="NCBI Taxonomy" id="1193502"/>
    <lineage>
        <taxon>Bacteria</taxon>
        <taxon>Pseudomonadati</taxon>
        <taxon>Campylobacterota</taxon>
        <taxon>Epsilonproteobacteria</taxon>
        <taxon>Campylobacterales</taxon>
        <taxon>Sulfurospirillaceae</taxon>
        <taxon>Sulfurospirillum</taxon>
    </lineage>
</organism>
<dbReference type="Gene3D" id="3.40.50.300">
    <property type="entry name" value="P-loop containing nucleotide triphosphate hydrolases"/>
    <property type="match status" value="1"/>
</dbReference>
<dbReference type="RefSeq" id="WP_025344618.1">
    <property type="nucleotide sequence ID" value="NZ_CP017111.1"/>
</dbReference>
<evidence type="ECO:0000256" key="9">
    <source>
        <dbReference type="ARBA" id="ARBA00022679"/>
    </source>
</evidence>
<feature type="transmembrane region" description="Helical" evidence="13">
    <location>
        <begin position="6"/>
        <end position="28"/>
    </location>
</feature>
<comment type="similarity">
    <text evidence="3 12">In the C-terminal section; belongs to the phosphate acetyltransferase and butyryltransferase family.</text>
</comment>
<evidence type="ECO:0000256" key="7">
    <source>
        <dbReference type="ARBA" id="ARBA00021528"/>
    </source>
</evidence>
<sequence length="702" mass="76788">MKTKSLYISSLAPAAGSLIVAMGIMELLKSRLGRVAFFRPVILDGSGADKDINFMLEYYALGMEYKDAYGYTVHEVESLIAENKFNHVLENLIDKLKILESQYDFVLIEGLNQSNFSQALDFDINLSIAKNLSSPFIGVLKGKNKSVKEVMDEILIEAEAIKGAGCQHFATFVNRLGEDEAEELKALSKQDALQCAPLYFLPEVPELDTPTVAEIKKALGCMHIYGEEKDLRRVVKQSKIAAMKLDNFLEYIEDGDLVITSGDRSDIIVGCLSTVFSNNYPNISGILLTAGMMPHKSINKLVAGFKDLSIPILSVEDGTFNTAVNVAKVPATITPQSVRKIALAMGLFSSNVNITEIEKCIDTESATSAITPIMFEYALFERARRDRKKIVLPESNDERILRATEILLRRDVADIILLGVEEEVRQKSASLGLDISKATIIDPLNSPLMDEFVTSFYEMRKAKGLALDVARDSMMMKNYFGTMMVYLGHADGMVSGAIHTTQETIRPALQIIKTKPGISIVSSLFFMCLDTRVLVYGDCAVNQDPNAEELAQIAISSADTAKMFGIEPKIAMLSYSTGDSGKGEEVEKVRLATKIVKETRPDLLVEGPIQYDAAIDPSVAKTKLPNSQVAGKATIFIFPDLNTGNNTYKAVQRSSGAVAIGPVLQGLRKPVNDLSRGCLVPDIVNTVAITAIQAQTNDGDIK</sequence>
<evidence type="ECO:0000256" key="1">
    <source>
        <dbReference type="ARBA" id="ARBA00004496"/>
    </source>
</evidence>
<keyword evidence="13" id="KW-0472">Membrane</keyword>
<dbReference type="PATRIC" id="fig|1193502.14.peg.1472"/>
<evidence type="ECO:0000256" key="12">
    <source>
        <dbReference type="PIRNR" id="PIRNR006107"/>
    </source>
</evidence>
<keyword evidence="13" id="KW-1133">Transmembrane helix</keyword>
<gene>
    <name evidence="16" type="ORF">SHALO_1453</name>
</gene>
<comment type="domain">
    <text evidence="12">The N-terminal region seems to be important for proper quaternary structure. The C-terminal region contains the substrate-binding site.</text>
</comment>
<dbReference type="SUPFAM" id="SSF52540">
    <property type="entry name" value="P-loop containing nucleoside triphosphate hydrolases"/>
    <property type="match status" value="1"/>
</dbReference>
<evidence type="ECO:0000256" key="4">
    <source>
        <dbReference type="ARBA" id="ARBA00009786"/>
    </source>
</evidence>
<evidence type="ECO:0000256" key="10">
    <source>
        <dbReference type="ARBA" id="ARBA00023315"/>
    </source>
</evidence>
<dbReference type="InterPro" id="IPR050500">
    <property type="entry name" value="Phos_Acetyltrans/Butyryltrans"/>
</dbReference>
<dbReference type="PANTHER" id="PTHR43356:SF3">
    <property type="entry name" value="PHOSPHATE ACETYLTRANSFERASE"/>
    <property type="match status" value="1"/>
</dbReference>
<evidence type="ECO:0000256" key="13">
    <source>
        <dbReference type="SAM" id="Phobius"/>
    </source>
</evidence>
<dbReference type="PANTHER" id="PTHR43356">
    <property type="entry name" value="PHOSPHATE ACETYLTRANSFERASE"/>
    <property type="match status" value="1"/>
</dbReference>
<dbReference type="EC" id="2.3.1.8" evidence="6 12"/>
<reference evidence="17" key="1">
    <citation type="submission" date="2016-08" db="EMBL/GenBank/DDBJ databases">
        <title>Complete genome sequence of the organohalide-respiring Epsilonproteobacterium Sulfurospirillum halorespirans.</title>
        <authorList>
            <person name="Goris T."/>
            <person name="Zimmermann J."/>
            <person name="Schenz B."/>
            <person name="Lemos M."/>
            <person name="Hackermueller J."/>
            <person name="Diekert G."/>
        </authorList>
    </citation>
    <scope>NUCLEOTIDE SEQUENCE [LARGE SCALE GENOMIC DNA]</scope>
    <source>
        <strain>DSM 13726</strain>
        <strain evidence="17">PCE-M2</strain>
    </source>
</reference>
<dbReference type="GO" id="GO:0008959">
    <property type="term" value="F:phosphate acetyltransferase activity"/>
    <property type="evidence" value="ECO:0007669"/>
    <property type="project" value="UniProtKB-EC"/>
</dbReference>
<keyword evidence="8 12" id="KW-0963">Cytoplasm</keyword>
<evidence type="ECO:0000256" key="8">
    <source>
        <dbReference type="ARBA" id="ARBA00022490"/>
    </source>
</evidence>
<dbReference type="InterPro" id="IPR004614">
    <property type="entry name" value="P_AcTrfase"/>
</dbReference>
<dbReference type="SUPFAM" id="SSF53659">
    <property type="entry name" value="Isocitrate/Isopropylmalate dehydrogenase-like"/>
    <property type="match status" value="1"/>
</dbReference>
<dbReference type="InterPro" id="IPR010766">
    <property type="entry name" value="DRTGG"/>
</dbReference>
<evidence type="ECO:0000256" key="5">
    <source>
        <dbReference type="ARBA" id="ARBA00011643"/>
    </source>
</evidence>
<dbReference type="Gene3D" id="3.40.50.10750">
    <property type="entry name" value="Isocitrate/Isopropylmalate dehydrogenase-like"/>
    <property type="match status" value="1"/>
</dbReference>
<comment type="similarity">
    <text evidence="4 12">In the N-terminal section; belongs to the CobB/CobQ family.</text>
</comment>
<keyword evidence="13" id="KW-0812">Transmembrane</keyword>
<comment type="subunit">
    <text evidence="5">Homohexamer.</text>
</comment>
<keyword evidence="10 12" id="KW-0012">Acyltransferase</keyword>
<dbReference type="NCBIfam" id="NF007233">
    <property type="entry name" value="PRK09653.1"/>
    <property type="match status" value="1"/>
</dbReference>
<comment type="pathway">
    <text evidence="2 12">Metabolic intermediate biosynthesis; acetyl-CoA biosynthesis; acetyl-CoA from acetate: step 2/2.</text>
</comment>
<evidence type="ECO:0000313" key="16">
    <source>
        <dbReference type="EMBL" id="AOO65228.1"/>
    </source>
</evidence>
<comment type="subcellular location">
    <subcellularLocation>
        <location evidence="1 12">Cytoplasm</location>
    </subcellularLocation>
</comment>
<dbReference type="SUPFAM" id="SSF75138">
    <property type="entry name" value="HprK N-terminal domain-like"/>
    <property type="match status" value="1"/>
</dbReference>
<dbReference type="FunFam" id="3.40.50.10750:FF:000001">
    <property type="entry name" value="Phosphate acetyltransferase"/>
    <property type="match status" value="1"/>
</dbReference>
<keyword evidence="9 12" id="KW-0808">Transferase</keyword>
<evidence type="ECO:0000313" key="17">
    <source>
        <dbReference type="Proteomes" id="UP000094609"/>
    </source>
</evidence>
<evidence type="ECO:0000259" key="14">
    <source>
        <dbReference type="Pfam" id="PF01515"/>
    </source>
</evidence>
<dbReference type="Gene3D" id="3.40.1390.20">
    <property type="entry name" value="HprK N-terminal domain-like"/>
    <property type="match status" value="1"/>
</dbReference>
<dbReference type="Pfam" id="PF01515">
    <property type="entry name" value="PTA_PTB"/>
    <property type="match status" value="1"/>
</dbReference>
<evidence type="ECO:0000256" key="2">
    <source>
        <dbReference type="ARBA" id="ARBA00004989"/>
    </source>
</evidence>